<comment type="caution">
    <text evidence="4">The sequence shown here is derived from an EMBL/GenBank/DDBJ whole genome shotgun (WGS) entry which is preliminary data.</text>
</comment>
<feature type="domain" description="STAS" evidence="3">
    <location>
        <begin position="10"/>
        <end position="95"/>
    </location>
</feature>
<dbReference type="PANTHER" id="PTHR33495:SF2">
    <property type="entry name" value="ANTI-SIGMA FACTOR ANTAGONIST TM_1081-RELATED"/>
    <property type="match status" value="1"/>
</dbReference>
<dbReference type="Gene3D" id="3.30.750.24">
    <property type="entry name" value="STAS domain"/>
    <property type="match status" value="1"/>
</dbReference>
<dbReference type="CDD" id="cd07043">
    <property type="entry name" value="STAS_anti-anti-sigma_factors"/>
    <property type="match status" value="1"/>
</dbReference>
<dbReference type="InterPro" id="IPR036513">
    <property type="entry name" value="STAS_dom_sf"/>
</dbReference>
<keyword evidence="5" id="KW-1185">Reference proteome</keyword>
<dbReference type="InterPro" id="IPR003658">
    <property type="entry name" value="Anti-sigma_ant"/>
</dbReference>
<organism evidence="4 5">
    <name type="scientific">Micromonospora reichwaldensis</name>
    <dbReference type="NCBI Taxonomy" id="3075516"/>
    <lineage>
        <taxon>Bacteria</taxon>
        <taxon>Bacillati</taxon>
        <taxon>Actinomycetota</taxon>
        <taxon>Actinomycetes</taxon>
        <taxon>Micromonosporales</taxon>
        <taxon>Micromonosporaceae</taxon>
        <taxon>Micromonospora</taxon>
    </lineage>
</organism>
<evidence type="ECO:0000259" key="3">
    <source>
        <dbReference type="PROSITE" id="PS50801"/>
    </source>
</evidence>
<dbReference type="Proteomes" id="UP001180973">
    <property type="component" value="Unassembled WGS sequence"/>
</dbReference>
<dbReference type="PROSITE" id="PS50801">
    <property type="entry name" value="STAS"/>
    <property type="match status" value="1"/>
</dbReference>
<name>A0ABU2X3T2_9ACTN</name>
<evidence type="ECO:0000313" key="4">
    <source>
        <dbReference type="EMBL" id="MDT0532863.1"/>
    </source>
</evidence>
<protein>
    <recommendedName>
        <fullName evidence="2">Anti-sigma factor antagonist</fullName>
    </recommendedName>
</protein>
<evidence type="ECO:0000256" key="1">
    <source>
        <dbReference type="ARBA" id="ARBA00009013"/>
    </source>
</evidence>
<dbReference type="NCBIfam" id="TIGR00377">
    <property type="entry name" value="ant_ant_sig"/>
    <property type="match status" value="1"/>
</dbReference>
<dbReference type="Pfam" id="PF01740">
    <property type="entry name" value="STAS"/>
    <property type="match status" value="1"/>
</dbReference>
<reference evidence="4" key="1">
    <citation type="submission" date="2023-09" db="EMBL/GenBank/DDBJ databases">
        <title>30 novel species of actinomycetes from the DSMZ collection.</title>
        <authorList>
            <person name="Nouioui I."/>
        </authorList>
    </citation>
    <scope>NUCLEOTIDE SEQUENCE</scope>
    <source>
        <strain evidence="4">DSM 115977</strain>
    </source>
</reference>
<evidence type="ECO:0000313" key="5">
    <source>
        <dbReference type="Proteomes" id="UP001180973"/>
    </source>
</evidence>
<accession>A0ABU2X3T2</accession>
<gene>
    <name evidence="4" type="ORF">RM555_28085</name>
</gene>
<dbReference type="PANTHER" id="PTHR33495">
    <property type="entry name" value="ANTI-SIGMA FACTOR ANTAGONIST TM_1081-RELATED-RELATED"/>
    <property type="match status" value="1"/>
</dbReference>
<dbReference type="EMBL" id="JAVRFL010000048">
    <property type="protein sequence ID" value="MDT0532863.1"/>
    <property type="molecule type" value="Genomic_DNA"/>
</dbReference>
<comment type="similarity">
    <text evidence="1 2">Belongs to the anti-sigma-factor antagonist family.</text>
</comment>
<evidence type="ECO:0000256" key="2">
    <source>
        <dbReference type="RuleBase" id="RU003749"/>
    </source>
</evidence>
<dbReference type="InterPro" id="IPR002645">
    <property type="entry name" value="STAS_dom"/>
</dbReference>
<dbReference type="SUPFAM" id="SSF52091">
    <property type="entry name" value="SpoIIaa-like"/>
    <property type="match status" value="1"/>
</dbReference>
<sequence length="118" mass="12571">MDRGERNAEPGQVVLRPAGEIDMATAGEFEATLTEALRRPGVREVVVDLADLRFLDSSGVRVLVHGVSVGRERDVTMRVAGPQPGVARVLRITGVGTLLGLADSDADEPVARGWRGLD</sequence>
<proteinExistence type="inferred from homology"/>
<dbReference type="RefSeq" id="WP_311414543.1">
    <property type="nucleotide sequence ID" value="NZ_JAVRFL010000048.1"/>
</dbReference>